<evidence type="ECO:0000313" key="11">
    <source>
        <dbReference type="EMBL" id="MDT0682346.1"/>
    </source>
</evidence>
<evidence type="ECO:0000256" key="9">
    <source>
        <dbReference type="ARBA" id="ARBA00023285"/>
    </source>
</evidence>
<dbReference type="InterPro" id="IPR010169">
    <property type="entry name" value="AcOrn-deacetyl"/>
</dbReference>
<dbReference type="InterPro" id="IPR036264">
    <property type="entry name" value="Bact_exopeptidase_dim_dom"/>
</dbReference>
<evidence type="ECO:0000256" key="4">
    <source>
        <dbReference type="ARBA" id="ARBA00022571"/>
    </source>
</evidence>
<evidence type="ECO:0000256" key="2">
    <source>
        <dbReference type="ARBA" id="ARBA00005691"/>
    </source>
</evidence>
<evidence type="ECO:0000256" key="3">
    <source>
        <dbReference type="ARBA" id="ARBA00022490"/>
    </source>
</evidence>
<keyword evidence="6" id="KW-0479">Metal-binding</keyword>
<comment type="caution">
    <text evidence="11">The sequence shown here is derived from an EMBL/GenBank/DDBJ whole genome shotgun (WGS) entry which is preliminary data.</text>
</comment>
<dbReference type="RefSeq" id="WP_311690104.1">
    <property type="nucleotide sequence ID" value="NZ_JAVRHL010000002.1"/>
</dbReference>
<evidence type="ECO:0000256" key="6">
    <source>
        <dbReference type="ARBA" id="ARBA00022723"/>
    </source>
</evidence>
<comment type="cofactor">
    <cofactor evidence="1">
        <name>Zn(2+)</name>
        <dbReference type="ChEBI" id="CHEBI:29105"/>
    </cofactor>
</comment>
<evidence type="ECO:0000256" key="8">
    <source>
        <dbReference type="ARBA" id="ARBA00022833"/>
    </source>
</evidence>
<dbReference type="Gene3D" id="3.30.70.360">
    <property type="match status" value="1"/>
</dbReference>
<evidence type="ECO:0000256" key="1">
    <source>
        <dbReference type="ARBA" id="ARBA00001947"/>
    </source>
</evidence>
<dbReference type="Pfam" id="PF07687">
    <property type="entry name" value="M20_dimer"/>
    <property type="match status" value="1"/>
</dbReference>
<keyword evidence="8" id="KW-0862">Zinc</keyword>
<gene>
    <name evidence="11" type="primary">argE</name>
    <name evidence="11" type="ORF">RM543_06600</name>
</gene>
<dbReference type="EMBL" id="JAVRHL010000002">
    <property type="protein sequence ID" value="MDT0682346.1"/>
    <property type="molecule type" value="Genomic_DNA"/>
</dbReference>
<keyword evidence="9" id="KW-0170">Cobalt</keyword>
<keyword evidence="5" id="KW-0028">Amino-acid biosynthesis</keyword>
<dbReference type="InterPro" id="IPR011650">
    <property type="entry name" value="Peptidase_M20_dimer"/>
</dbReference>
<dbReference type="CDD" id="cd03894">
    <property type="entry name" value="M20_ArgE"/>
    <property type="match status" value="1"/>
</dbReference>
<protein>
    <submittedName>
        <fullName evidence="11">Acetylornithine deacetylase</fullName>
        <ecNumber evidence="11">3.5.1.16</ecNumber>
    </submittedName>
</protein>
<dbReference type="SUPFAM" id="SSF53187">
    <property type="entry name" value="Zn-dependent exopeptidases"/>
    <property type="match status" value="1"/>
</dbReference>
<dbReference type="SUPFAM" id="SSF55031">
    <property type="entry name" value="Bacterial exopeptidase dimerisation domain"/>
    <property type="match status" value="1"/>
</dbReference>
<evidence type="ECO:0000259" key="10">
    <source>
        <dbReference type="Pfam" id="PF07687"/>
    </source>
</evidence>
<organism evidence="11 12">
    <name type="scientific">Tropicimonas omnivorans</name>
    <dbReference type="NCBI Taxonomy" id="3075590"/>
    <lineage>
        <taxon>Bacteria</taxon>
        <taxon>Pseudomonadati</taxon>
        <taxon>Pseudomonadota</taxon>
        <taxon>Alphaproteobacteria</taxon>
        <taxon>Rhodobacterales</taxon>
        <taxon>Roseobacteraceae</taxon>
        <taxon>Tropicimonas</taxon>
    </lineage>
</organism>
<dbReference type="PANTHER" id="PTHR43808">
    <property type="entry name" value="ACETYLORNITHINE DEACETYLASE"/>
    <property type="match status" value="1"/>
</dbReference>
<comment type="similarity">
    <text evidence="2">Belongs to the peptidase M20A family. ArgE subfamily.</text>
</comment>
<keyword evidence="4" id="KW-0055">Arginine biosynthesis</keyword>
<keyword evidence="12" id="KW-1185">Reference proteome</keyword>
<dbReference type="InterPro" id="IPR001261">
    <property type="entry name" value="ArgE/DapE_CS"/>
</dbReference>
<evidence type="ECO:0000256" key="7">
    <source>
        <dbReference type="ARBA" id="ARBA00022801"/>
    </source>
</evidence>
<dbReference type="InterPro" id="IPR002933">
    <property type="entry name" value="Peptidase_M20"/>
</dbReference>
<dbReference type="EC" id="3.5.1.16" evidence="11"/>
<dbReference type="InterPro" id="IPR050072">
    <property type="entry name" value="Peptidase_M20A"/>
</dbReference>
<keyword evidence="7 11" id="KW-0378">Hydrolase</keyword>
<keyword evidence="3" id="KW-0963">Cytoplasm</keyword>
<dbReference type="GO" id="GO:0008777">
    <property type="term" value="F:acetylornithine deacetylase activity"/>
    <property type="evidence" value="ECO:0007669"/>
    <property type="project" value="UniProtKB-EC"/>
</dbReference>
<feature type="domain" description="Peptidase M20 dimerisation" evidence="10">
    <location>
        <begin position="176"/>
        <end position="285"/>
    </location>
</feature>
<proteinExistence type="inferred from homology"/>
<reference evidence="11 12" key="1">
    <citation type="submission" date="2023-09" db="EMBL/GenBank/DDBJ databases">
        <authorList>
            <person name="Rey-Velasco X."/>
        </authorList>
    </citation>
    <scope>NUCLEOTIDE SEQUENCE [LARGE SCALE GENOMIC DNA]</scope>
    <source>
        <strain evidence="11 12">F158</strain>
    </source>
</reference>
<dbReference type="PROSITE" id="PS00759">
    <property type="entry name" value="ARGE_DAPE_CPG2_2"/>
    <property type="match status" value="1"/>
</dbReference>
<dbReference type="NCBIfam" id="TIGR01892">
    <property type="entry name" value="AcOrn-deacetyl"/>
    <property type="match status" value="1"/>
</dbReference>
<dbReference type="PANTHER" id="PTHR43808:SF31">
    <property type="entry name" value="N-ACETYL-L-CITRULLINE DEACETYLASE"/>
    <property type="match status" value="1"/>
</dbReference>
<evidence type="ECO:0000313" key="12">
    <source>
        <dbReference type="Proteomes" id="UP001265259"/>
    </source>
</evidence>
<evidence type="ECO:0000256" key="5">
    <source>
        <dbReference type="ARBA" id="ARBA00022605"/>
    </source>
</evidence>
<dbReference type="Pfam" id="PF01546">
    <property type="entry name" value="Peptidase_M20"/>
    <property type="match status" value="1"/>
</dbReference>
<accession>A0ABU3DF54</accession>
<name>A0ABU3DF54_9RHOB</name>
<dbReference type="Gene3D" id="3.40.630.10">
    <property type="entry name" value="Zn peptidases"/>
    <property type="match status" value="1"/>
</dbReference>
<sequence length="390" mass="41825">MNDLDSTVALLGDLIAFPTVSADSNLAMIEHLAERLEAAGARTSVLKDDSGRKANLFATLGPDRAEGGLILSGHSDVVPVEGQDWHRPPFEMTEDDAGRLYGRGTCDMKGFIAAAVHLAPELARIATHRPVHFSFTYDEEVGCLGARSLTSELAKRGLKPAMTMIGEPTEMRVIDGHKGVSEYTVRFHGRAGHGSDPDAGASALDAAIRYAARLLELREELKRRAADGLPFHPPWTTVNLGRLSGGNAHNVIAASALLEWEMRPAQAGDAEFVREALSKHVEEVLLPQLRRTEPDARIETEVIGDVVGLDPENDNALRDLLLALTGTADAGTVAFGTEAGLFRELGGDVVVCGPGSISQAHLPDEFVTRDQLDHCLRTIRGLTQRVAGTA</sequence>
<dbReference type="NCBIfam" id="NF005710">
    <property type="entry name" value="PRK07522.1"/>
    <property type="match status" value="1"/>
</dbReference>
<dbReference type="Proteomes" id="UP001265259">
    <property type="component" value="Unassembled WGS sequence"/>
</dbReference>